<protein>
    <recommendedName>
        <fullName evidence="2">ATP-grasp domain-containing protein</fullName>
    </recommendedName>
</protein>
<accession>A0A1E5L3T0</accession>
<proteinExistence type="predicted"/>
<dbReference type="STRING" id="1390249.BHU72_08130"/>
<dbReference type="PROSITE" id="PS50975">
    <property type="entry name" value="ATP_GRASP"/>
    <property type="match status" value="1"/>
</dbReference>
<evidence type="ECO:0000313" key="4">
    <source>
        <dbReference type="Proteomes" id="UP000095255"/>
    </source>
</evidence>
<dbReference type="RefSeq" id="WP_069702891.1">
    <property type="nucleotide sequence ID" value="NZ_MJAT01000036.1"/>
</dbReference>
<dbReference type="Pfam" id="PF14398">
    <property type="entry name" value="ATPgrasp_YheCD"/>
    <property type="match status" value="1"/>
</dbReference>
<evidence type="ECO:0000313" key="3">
    <source>
        <dbReference type="EMBL" id="OEH84792.1"/>
    </source>
</evidence>
<keyword evidence="4" id="KW-1185">Reference proteome</keyword>
<name>A0A1E5L3T0_9FIRM</name>
<dbReference type="OrthoDB" id="7869153at2"/>
<gene>
    <name evidence="3" type="ORF">BHU72_08130</name>
</gene>
<keyword evidence="1" id="KW-0547">Nucleotide-binding</keyword>
<dbReference type="AlphaFoldDB" id="A0A1E5L3T0"/>
<dbReference type="InterPro" id="IPR026838">
    <property type="entry name" value="YheC/D"/>
</dbReference>
<comment type="caution">
    <text evidence="3">The sequence shown here is derived from an EMBL/GenBank/DDBJ whole genome shotgun (WGS) entry which is preliminary data.</text>
</comment>
<keyword evidence="1" id="KW-0067">ATP-binding</keyword>
<dbReference type="InterPro" id="IPR011761">
    <property type="entry name" value="ATP-grasp"/>
</dbReference>
<dbReference type="Gene3D" id="3.30.470.20">
    <property type="entry name" value="ATP-grasp fold, B domain"/>
    <property type="match status" value="1"/>
</dbReference>
<organism evidence="3 4">
    <name type="scientific">Desulfuribacillus stibiiarsenatis</name>
    <dbReference type="NCBI Taxonomy" id="1390249"/>
    <lineage>
        <taxon>Bacteria</taxon>
        <taxon>Bacillati</taxon>
        <taxon>Bacillota</taxon>
        <taxon>Desulfuribacillia</taxon>
        <taxon>Desulfuribacillales</taxon>
        <taxon>Desulfuribacillaceae</taxon>
        <taxon>Desulfuribacillus</taxon>
    </lineage>
</organism>
<dbReference type="EMBL" id="MJAT01000036">
    <property type="protein sequence ID" value="OEH84792.1"/>
    <property type="molecule type" value="Genomic_DNA"/>
</dbReference>
<sequence length="461" mass="53298">MSKSKIFVIQINHKLKNEVKITASKIQDIHSYSRDMNLEFGSQTVRIPTVYLHYVKNIQYDFMEISPDIARELHLPKDNMTILAKYDSSKRLIKFGPLIGIFIKPGKKKGSISIVQKAVLSQYFKHAKDLHYCAYAFSADDIDWKRKLIHGYFTNDRNVIVKGYFPFPDVMYDQNCSRTYERKQKVVTTLQKLYSHIPNYFNPGYLNKWEIYEYLSAHEIAKRFNPYTKLVRSISMIPNEAQRLGVSYIKPVNGSLGEGIVTVTYHNGVYHYKYQGRTIVEGKCTNHKKLEEVLSNIIGKRKYIIQKGLPLINYQQRPVDIRVLMQKNERGKWIRTKIFARVSKPGSITSNLSRGGEAKTIDDVLTNNFSTDQIANIKKQLRSISRLIAKAIEESSEKHYGELGLDLGITDNGQIWLIEINSKPWKTIETKTGTQELVEKSFRRPMEYAGFLANFIGKNEV</sequence>
<feature type="domain" description="ATP-grasp" evidence="2">
    <location>
        <begin position="218"/>
        <end position="446"/>
    </location>
</feature>
<dbReference type="Proteomes" id="UP000095255">
    <property type="component" value="Unassembled WGS sequence"/>
</dbReference>
<dbReference type="GO" id="GO:0005524">
    <property type="term" value="F:ATP binding"/>
    <property type="evidence" value="ECO:0007669"/>
    <property type="project" value="UniProtKB-UniRule"/>
</dbReference>
<reference evidence="3 4" key="1">
    <citation type="submission" date="2016-09" db="EMBL/GenBank/DDBJ databases">
        <title>Desulfuribacillus arsenicus sp. nov., an obligately anaerobic, dissimilatory arsenic- and antimonate-reducing bacterium isolated from anoxic sediments.</title>
        <authorList>
            <person name="Abin C.A."/>
            <person name="Hollibaugh J.T."/>
        </authorList>
    </citation>
    <scope>NUCLEOTIDE SEQUENCE [LARGE SCALE GENOMIC DNA]</scope>
    <source>
        <strain evidence="3 4">MLFW-2</strain>
    </source>
</reference>
<evidence type="ECO:0000256" key="1">
    <source>
        <dbReference type="PROSITE-ProRule" id="PRU00409"/>
    </source>
</evidence>
<dbReference type="SUPFAM" id="SSF56059">
    <property type="entry name" value="Glutathione synthetase ATP-binding domain-like"/>
    <property type="match status" value="1"/>
</dbReference>
<dbReference type="GO" id="GO:0046872">
    <property type="term" value="F:metal ion binding"/>
    <property type="evidence" value="ECO:0007669"/>
    <property type="project" value="InterPro"/>
</dbReference>
<evidence type="ECO:0000259" key="2">
    <source>
        <dbReference type="PROSITE" id="PS50975"/>
    </source>
</evidence>